<organism evidence="3 4">
    <name type="scientific">Desmophyllum pertusum</name>
    <dbReference type="NCBI Taxonomy" id="174260"/>
    <lineage>
        <taxon>Eukaryota</taxon>
        <taxon>Metazoa</taxon>
        <taxon>Cnidaria</taxon>
        <taxon>Anthozoa</taxon>
        <taxon>Hexacorallia</taxon>
        <taxon>Scleractinia</taxon>
        <taxon>Caryophylliina</taxon>
        <taxon>Caryophylliidae</taxon>
        <taxon>Desmophyllum</taxon>
    </lineage>
</organism>
<feature type="region of interest" description="Disordered" evidence="2">
    <location>
        <begin position="1"/>
        <end position="29"/>
    </location>
</feature>
<reference evidence="3" key="1">
    <citation type="submission" date="2023-01" db="EMBL/GenBank/DDBJ databases">
        <title>Genome assembly of the deep-sea coral Lophelia pertusa.</title>
        <authorList>
            <person name="Herrera S."/>
            <person name="Cordes E."/>
        </authorList>
    </citation>
    <scope>NUCLEOTIDE SEQUENCE</scope>
    <source>
        <strain evidence="3">USNM1676648</strain>
        <tissue evidence="3">Polyp</tissue>
    </source>
</reference>
<dbReference type="AlphaFoldDB" id="A0A9W9Z1D2"/>
<feature type="coiled-coil region" evidence="1">
    <location>
        <begin position="40"/>
        <end position="67"/>
    </location>
</feature>
<evidence type="ECO:0000256" key="1">
    <source>
        <dbReference type="SAM" id="Coils"/>
    </source>
</evidence>
<comment type="caution">
    <text evidence="3">The sequence shown here is derived from an EMBL/GenBank/DDBJ whole genome shotgun (WGS) entry which is preliminary data.</text>
</comment>
<feature type="compositionally biased region" description="Basic and acidic residues" evidence="2">
    <location>
        <begin position="1"/>
        <end position="19"/>
    </location>
</feature>
<name>A0A9W9Z1D2_9CNID</name>
<feature type="region of interest" description="Disordered" evidence="2">
    <location>
        <begin position="68"/>
        <end position="104"/>
    </location>
</feature>
<evidence type="ECO:0000313" key="3">
    <source>
        <dbReference type="EMBL" id="KAJ7373548.1"/>
    </source>
</evidence>
<keyword evidence="4" id="KW-1185">Reference proteome</keyword>
<feature type="compositionally biased region" description="Basic and acidic residues" evidence="2">
    <location>
        <begin position="70"/>
        <end position="85"/>
    </location>
</feature>
<accession>A0A9W9Z1D2</accession>
<proteinExistence type="predicted"/>
<evidence type="ECO:0000256" key="2">
    <source>
        <dbReference type="SAM" id="MobiDB-lite"/>
    </source>
</evidence>
<evidence type="ECO:0000313" key="4">
    <source>
        <dbReference type="Proteomes" id="UP001163046"/>
    </source>
</evidence>
<dbReference type="EMBL" id="MU826830">
    <property type="protein sequence ID" value="KAJ7373548.1"/>
    <property type="molecule type" value="Genomic_DNA"/>
</dbReference>
<feature type="compositionally biased region" description="Acidic residues" evidence="2">
    <location>
        <begin position="93"/>
        <end position="104"/>
    </location>
</feature>
<dbReference type="Proteomes" id="UP001163046">
    <property type="component" value="Unassembled WGS sequence"/>
</dbReference>
<protein>
    <submittedName>
        <fullName evidence="3">Dynein intermediate chain 2, axonemal</fullName>
    </submittedName>
</protein>
<gene>
    <name evidence="3" type="primary">DNAI2_4</name>
    <name evidence="3" type="ORF">OS493_011150</name>
</gene>
<sequence length="104" mass="11679">MRLKERSKSSQDKEETHEQADDEEGEDLVSKAEAEFFKIVEAEKKALEEAENKRNAAFAEVKQAIAQEGVTHEEYQEGENEEKQSEATAADQSSEDAGSEEQTK</sequence>
<keyword evidence="1" id="KW-0175">Coiled coil</keyword>